<keyword evidence="4" id="KW-1185">Reference proteome</keyword>
<name>Q83G40_TROWT</name>
<dbReference type="InterPro" id="IPR021421">
    <property type="entry name" value="DUF3071"/>
</dbReference>
<feature type="compositionally biased region" description="Basic and acidic residues" evidence="1">
    <location>
        <begin position="284"/>
        <end position="297"/>
    </location>
</feature>
<proteinExistence type="predicted"/>
<dbReference type="Proteomes" id="UP000002200">
    <property type="component" value="Chromosome"/>
</dbReference>
<evidence type="ECO:0000256" key="1">
    <source>
        <dbReference type="SAM" id="MobiDB-lite"/>
    </source>
</evidence>
<dbReference type="Pfam" id="PF11268">
    <property type="entry name" value="DUF3071"/>
    <property type="match status" value="1"/>
</dbReference>
<evidence type="ECO:0000259" key="2">
    <source>
        <dbReference type="Pfam" id="PF11268"/>
    </source>
</evidence>
<dbReference type="STRING" id="203267.TWT_490"/>
<dbReference type="EMBL" id="AE014184">
    <property type="protein sequence ID" value="AAO44587.1"/>
    <property type="molecule type" value="Genomic_DNA"/>
</dbReference>
<feature type="domain" description="DUF3071" evidence="2">
    <location>
        <begin position="14"/>
        <end position="169"/>
    </location>
</feature>
<gene>
    <name evidence="3" type="ordered locus">TWT_490</name>
</gene>
<protein>
    <recommendedName>
        <fullName evidence="2">DUF3071 domain-containing protein</fullName>
    </recommendedName>
</protein>
<dbReference type="KEGG" id="twh:TWT_490"/>
<dbReference type="AlphaFoldDB" id="Q83G40"/>
<organism evidence="3 4">
    <name type="scientific">Tropheryma whipplei (strain Twist)</name>
    <name type="common">Whipple's bacillus</name>
    <dbReference type="NCBI Taxonomy" id="203267"/>
    <lineage>
        <taxon>Bacteria</taxon>
        <taxon>Bacillati</taxon>
        <taxon>Actinomycetota</taxon>
        <taxon>Actinomycetes</taxon>
        <taxon>Micrococcales</taxon>
        <taxon>Tropherymataceae</taxon>
        <taxon>Tropheryma</taxon>
    </lineage>
</organism>
<evidence type="ECO:0000313" key="4">
    <source>
        <dbReference type="Proteomes" id="UP000002200"/>
    </source>
</evidence>
<dbReference type="NCBIfam" id="NF040712">
    <property type="entry name" value="SepH"/>
    <property type="match status" value="1"/>
</dbReference>
<feature type="region of interest" description="Disordered" evidence="1">
    <location>
        <begin position="284"/>
        <end position="320"/>
    </location>
</feature>
<sequence length="320" mass="35443">MWAAGFITKGDRNMYDLSVIGLEDGFLILAAEDGTKFRIAANELLPYADPATQPPVRDVLDGCGAASVKDIQALIREGLPAEKVAQKLSTSIERVKRFEPPVAAERSHMAQMALGVSFGDKSFGEILLSALEKKGVSEYKISAKKGFSAWVLGVEYVSDAEPHHATWDFNHKDMSLRPVDATARELVPEEICSETFDSFPKEMNFGALGSLSFDSENRTRAAENTPGFFSVNDVAVAREKEPLLDDSARDLVDALRKRHKESIEQQRVAKTDINQVANLIDIDRKRDARAADPERARQTSRRTSVPSWDEILFGSDKNKN</sequence>
<reference evidence="3 4" key="1">
    <citation type="journal article" date="2003" name="Genome Res.">
        <title>Tropheryma whipplei twist: a human pathogenic Actinobacteria with a reduced genome.</title>
        <authorList>
            <person name="Raoult D."/>
            <person name="Ogata H."/>
            <person name="Audic S."/>
            <person name="Robert C."/>
            <person name="Suhre K."/>
            <person name="Drancourt M."/>
            <person name="Claverie J.-M."/>
        </authorList>
    </citation>
    <scope>NUCLEOTIDE SEQUENCE [LARGE SCALE GENOMIC DNA]</scope>
    <source>
        <strain evidence="3 4">Twist</strain>
    </source>
</reference>
<accession>Q83G40</accession>
<dbReference type="HOGENOM" id="CLU_021151_2_1_11"/>
<dbReference type="InterPro" id="IPR047682">
    <property type="entry name" value="SepH-like"/>
</dbReference>
<dbReference type="OrthoDB" id="5180791at2"/>
<evidence type="ECO:0000313" key="3">
    <source>
        <dbReference type="EMBL" id="AAO44587.1"/>
    </source>
</evidence>